<dbReference type="Pfam" id="PF00096">
    <property type="entry name" value="zf-C2H2"/>
    <property type="match status" value="1"/>
</dbReference>
<dbReference type="PANTHER" id="PTHR24379">
    <property type="entry name" value="KRAB AND ZINC FINGER DOMAIN-CONTAINING"/>
    <property type="match status" value="1"/>
</dbReference>
<proteinExistence type="predicted"/>
<keyword evidence="4" id="KW-0862">Zinc</keyword>
<keyword evidence="2" id="KW-0677">Repeat</keyword>
<dbReference type="SMART" id="SM00355">
    <property type="entry name" value="ZnF_C2H2"/>
    <property type="match status" value="4"/>
</dbReference>
<dbReference type="GO" id="GO:0008270">
    <property type="term" value="F:zinc ion binding"/>
    <property type="evidence" value="ECO:0007669"/>
    <property type="project" value="UniProtKB-KW"/>
</dbReference>
<dbReference type="AlphaFoldDB" id="A0A9Q0N3J7"/>
<evidence type="ECO:0000313" key="8">
    <source>
        <dbReference type="Proteomes" id="UP001151699"/>
    </source>
</evidence>
<dbReference type="PANTHER" id="PTHR24379:SF121">
    <property type="entry name" value="C2H2-TYPE DOMAIN-CONTAINING PROTEIN"/>
    <property type="match status" value="1"/>
</dbReference>
<dbReference type="PROSITE" id="PS50157">
    <property type="entry name" value="ZINC_FINGER_C2H2_2"/>
    <property type="match status" value="1"/>
</dbReference>
<dbReference type="EMBL" id="WJQU01000002">
    <property type="protein sequence ID" value="KAJ6642938.1"/>
    <property type="molecule type" value="Genomic_DNA"/>
</dbReference>
<dbReference type="PROSITE" id="PS00028">
    <property type="entry name" value="ZINC_FINGER_C2H2_1"/>
    <property type="match status" value="2"/>
</dbReference>
<reference evidence="7" key="1">
    <citation type="submission" date="2022-07" db="EMBL/GenBank/DDBJ databases">
        <authorList>
            <person name="Trinca V."/>
            <person name="Uliana J.V.C."/>
            <person name="Torres T.T."/>
            <person name="Ward R.J."/>
            <person name="Monesi N."/>
        </authorList>
    </citation>
    <scope>NUCLEOTIDE SEQUENCE</scope>
    <source>
        <strain evidence="7">HSMRA1968</strain>
        <tissue evidence="7">Whole embryos</tissue>
    </source>
</reference>
<organism evidence="7 8">
    <name type="scientific">Pseudolycoriella hygida</name>
    <dbReference type="NCBI Taxonomy" id="35572"/>
    <lineage>
        <taxon>Eukaryota</taxon>
        <taxon>Metazoa</taxon>
        <taxon>Ecdysozoa</taxon>
        <taxon>Arthropoda</taxon>
        <taxon>Hexapoda</taxon>
        <taxon>Insecta</taxon>
        <taxon>Pterygota</taxon>
        <taxon>Neoptera</taxon>
        <taxon>Endopterygota</taxon>
        <taxon>Diptera</taxon>
        <taxon>Nematocera</taxon>
        <taxon>Sciaroidea</taxon>
        <taxon>Sciaridae</taxon>
        <taxon>Pseudolycoriella</taxon>
    </lineage>
</organism>
<protein>
    <submittedName>
        <fullName evidence="7">Zinc finger and SCAN domain-containing protein 10</fullName>
    </submittedName>
</protein>
<evidence type="ECO:0000256" key="3">
    <source>
        <dbReference type="ARBA" id="ARBA00022771"/>
    </source>
</evidence>
<keyword evidence="1" id="KW-0479">Metal-binding</keyword>
<evidence type="ECO:0000313" key="7">
    <source>
        <dbReference type="EMBL" id="KAJ6642938.1"/>
    </source>
</evidence>
<dbReference type="Gene3D" id="3.30.160.60">
    <property type="entry name" value="Classic Zinc Finger"/>
    <property type="match status" value="2"/>
</dbReference>
<dbReference type="OrthoDB" id="2687452at2759"/>
<evidence type="ECO:0000256" key="5">
    <source>
        <dbReference type="PROSITE-ProRule" id="PRU00042"/>
    </source>
</evidence>
<dbReference type="InterPro" id="IPR036236">
    <property type="entry name" value="Znf_C2H2_sf"/>
</dbReference>
<dbReference type="Proteomes" id="UP001151699">
    <property type="component" value="Chromosome B"/>
</dbReference>
<keyword evidence="3 5" id="KW-0863">Zinc-finger</keyword>
<comment type="caution">
    <text evidence="7">The sequence shown here is derived from an EMBL/GenBank/DDBJ whole genome shotgun (WGS) entry which is preliminary data.</text>
</comment>
<gene>
    <name evidence="7" type="primary">Zscan10</name>
    <name evidence="7" type="ORF">Bhyg_07894</name>
</gene>
<dbReference type="SUPFAM" id="SSF57667">
    <property type="entry name" value="beta-beta-alpha zinc fingers"/>
    <property type="match status" value="1"/>
</dbReference>
<evidence type="ECO:0000256" key="1">
    <source>
        <dbReference type="ARBA" id="ARBA00022723"/>
    </source>
</evidence>
<evidence type="ECO:0000256" key="4">
    <source>
        <dbReference type="ARBA" id="ARBA00022833"/>
    </source>
</evidence>
<sequence>MHEEKSPLKTNESLQCSHCPQTFKYSAALKKHNLTHVSKEKICRICNSVFESECEVRKHKEDVHTKLSCQLCSATFPTNQEEKLLAHIESVHYGKDRENAICADCGSQFKTQTQLKIHNMTKCGTVKQFECEQCFSKFMTQNVRNQWEHMKK</sequence>
<feature type="domain" description="C2H2-type" evidence="6">
    <location>
        <begin position="14"/>
        <end position="41"/>
    </location>
</feature>
<accession>A0A9Q0N3J7</accession>
<keyword evidence="8" id="KW-1185">Reference proteome</keyword>
<evidence type="ECO:0000256" key="2">
    <source>
        <dbReference type="ARBA" id="ARBA00022737"/>
    </source>
</evidence>
<dbReference type="InterPro" id="IPR013087">
    <property type="entry name" value="Znf_C2H2_type"/>
</dbReference>
<name>A0A9Q0N3J7_9DIPT</name>
<evidence type="ECO:0000259" key="6">
    <source>
        <dbReference type="PROSITE" id="PS50157"/>
    </source>
</evidence>